<dbReference type="GO" id="GO:0044780">
    <property type="term" value="P:bacterial-type flagellum assembly"/>
    <property type="evidence" value="ECO:0007669"/>
    <property type="project" value="InterPro"/>
</dbReference>
<dbReference type="AlphaFoldDB" id="A0A7W9TVC8"/>
<proteinExistence type="inferred from homology"/>
<feature type="disulfide bond" description="Interchain" evidence="9">
    <location>
        <position position="95"/>
    </location>
</feature>
<gene>
    <name evidence="9" type="primary">flhD</name>
    <name evidence="10" type="ORF">F4827_001969</name>
</gene>
<accession>A0A7W9TVC8</accession>
<dbReference type="GO" id="GO:0003677">
    <property type="term" value="F:DNA binding"/>
    <property type="evidence" value="ECO:0007669"/>
    <property type="project" value="UniProtKB-UniRule"/>
</dbReference>
<evidence type="ECO:0000256" key="2">
    <source>
        <dbReference type="ARBA" id="ARBA00022795"/>
    </source>
</evidence>
<keyword evidence="4 9" id="KW-0238">DNA-binding</keyword>
<evidence type="ECO:0000313" key="11">
    <source>
        <dbReference type="Proteomes" id="UP000571554"/>
    </source>
</evidence>
<dbReference type="EMBL" id="JACHBW010000004">
    <property type="protein sequence ID" value="MBB6102121.1"/>
    <property type="molecule type" value="Genomic_DNA"/>
</dbReference>
<dbReference type="SUPFAM" id="SSF63592">
    <property type="entry name" value="Flagellar transcriptional activator FlhD"/>
    <property type="match status" value="1"/>
</dbReference>
<organism evidence="10 11">
    <name type="scientific">Paraburkholderia bannensis</name>
    <dbReference type="NCBI Taxonomy" id="765414"/>
    <lineage>
        <taxon>Bacteria</taxon>
        <taxon>Pseudomonadati</taxon>
        <taxon>Pseudomonadota</taxon>
        <taxon>Betaproteobacteria</taxon>
        <taxon>Burkholderiales</taxon>
        <taxon>Burkholderiaceae</taxon>
        <taxon>Paraburkholderia</taxon>
    </lineage>
</organism>
<evidence type="ECO:0000256" key="8">
    <source>
        <dbReference type="ARBA" id="ARBA00025431"/>
    </source>
</evidence>
<dbReference type="InterPro" id="IPR023559">
    <property type="entry name" value="Flagellar_FlhD"/>
</dbReference>
<keyword evidence="3 9" id="KW-0805">Transcription regulation</keyword>
<keyword evidence="5 9" id="KW-1015">Disulfide bond</keyword>
<keyword evidence="10" id="KW-0969">Cilium</keyword>
<comment type="subcellular location">
    <subcellularLocation>
        <location evidence="9">Cytoplasm</location>
    </subcellularLocation>
</comment>
<reference evidence="10 11" key="1">
    <citation type="submission" date="2020-08" db="EMBL/GenBank/DDBJ databases">
        <title>Above-ground endophytic microbial communities from plants in different locations in the United States.</title>
        <authorList>
            <person name="Frank C."/>
        </authorList>
    </citation>
    <scope>NUCLEOTIDE SEQUENCE [LARGE SCALE GENOMIC DNA]</scope>
    <source>
        <strain evidence="10 11">WP4_2_2</strain>
    </source>
</reference>
<evidence type="ECO:0000256" key="6">
    <source>
        <dbReference type="ARBA" id="ARBA00023159"/>
    </source>
</evidence>
<sequence length="135" mass="14702">MNEWTDARARKVTTAANAGGLIGASEKREMDRSSETLDSIREINLSYLMLAQRMLREDKPVGMFRLGLSSELADLLAGLSLAQIVKLAASDQLLCLFRFDDHAMLTALTQTTRHTDVAATHAAILLAGQPAVQFA</sequence>
<dbReference type="HAMAP" id="MF_00725">
    <property type="entry name" value="FlhD"/>
    <property type="match status" value="1"/>
</dbReference>
<dbReference type="InterPro" id="IPR036194">
    <property type="entry name" value="FlhD_sf"/>
</dbReference>
<dbReference type="Proteomes" id="UP000571554">
    <property type="component" value="Unassembled WGS sequence"/>
</dbReference>
<comment type="caution">
    <text evidence="10">The sequence shown here is derived from an EMBL/GenBank/DDBJ whole genome shotgun (WGS) entry which is preliminary data.</text>
</comment>
<keyword evidence="1 9" id="KW-0963">Cytoplasm</keyword>
<evidence type="ECO:0000256" key="1">
    <source>
        <dbReference type="ARBA" id="ARBA00022490"/>
    </source>
</evidence>
<dbReference type="GO" id="GO:0045893">
    <property type="term" value="P:positive regulation of DNA-templated transcription"/>
    <property type="evidence" value="ECO:0007669"/>
    <property type="project" value="InterPro"/>
</dbReference>
<keyword evidence="10" id="KW-0966">Cell projection</keyword>
<name>A0A7W9TVC8_9BURK</name>
<dbReference type="GO" id="GO:0005737">
    <property type="term" value="C:cytoplasm"/>
    <property type="evidence" value="ECO:0007669"/>
    <property type="project" value="UniProtKB-SubCell"/>
</dbReference>
<keyword evidence="6 9" id="KW-0010">Activator</keyword>
<comment type="function">
    <text evidence="8 9">Functions in complex with FlhC as a master transcriptional regulator that regulates transcription of several flagellar and non-flagellar operons by binding to their promoter region. Activates expression of class 2 flagellar genes, including fliA, which is a flagellum-specific sigma factor that turns on the class 3 genes. Also regulates genes whose products function in a variety of physiological pathways.</text>
</comment>
<evidence type="ECO:0000313" key="10">
    <source>
        <dbReference type="EMBL" id="MBB6102121.1"/>
    </source>
</evidence>
<dbReference type="NCBIfam" id="NF002783">
    <property type="entry name" value="PRK02909.1-1"/>
    <property type="match status" value="1"/>
</dbReference>
<keyword evidence="10" id="KW-0282">Flagellum</keyword>
<dbReference type="GO" id="GO:1902208">
    <property type="term" value="P:regulation of bacterial-type flagellum assembly"/>
    <property type="evidence" value="ECO:0007669"/>
    <property type="project" value="UniProtKB-UniRule"/>
</dbReference>
<evidence type="ECO:0000256" key="3">
    <source>
        <dbReference type="ARBA" id="ARBA00023015"/>
    </source>
</evidence>
<comment type="subunit">
    <text evidence="9">Homodimer; disulfide-linked. Forms a heterohexamer composed of two FlhC and four FlhD subunits. Each FlhC binds a FlhD dimer, forming a heterotrimer, and a hexamer assembles by dimerization of two heterotrimers.</text>
</comment>
<keyword evidence="11" id="KW-1185">Reference proteome</keyword>
<keyword evidence="7 9" id="KW-0804">Transcription</keyword>
<protein>
    <recommendedName>
        <fullName evidence="9">Flagellar transcriptional regulator FlhD</fullName>
    </recommendedName>
</protein>
<comment type="domain">
    <text evidence="9">The C-terminal region contains a putative helix-turn-helix (HTH) motif, suggesting that this region may bind DNA.</text>
</comment>
<evidence type="ECO:0000256" key="4">
    <source>
        <dbReference type="ARBA" id="ARBA00023125"/>
    </source>
</evidence>
<evidence type="ECO:0000256" key="5">
    <source>
        <dbReference type="ARBA" id="ARBA00023157"/>
    </source>
</evidence>
<dbReference type="Gene3D" id="1.10.4000.10">
    <property type="entry name" value="Flagellar transcriptional activator FlhD"/>
    <property type="match status" value="1"/>
</dbReference>
<dbReference type="Pfam" id="PF05247">
    <property type="entry name" value="FlhD"/>
    <property type="match status" value="1"/>
</dbReference>
<keyword evidence="2 9" id="KW-1005">Bacterial flagellum biogenesis</keyword>
<evidence type="ECO:0000256" key="9">
    <source>
        <dbReference type="HAMAP-Rule" id="MF_00725"/>
    </source>
</evidence>
<comment type="similarity">
    <text evidence="9">Belongs to the FlhD family.</text>
</comment>
<evidence type="ECO:0000256" key="7">
    <source>
        <dbReference type="ARBA" id="ARBA00023163"/>
    </source>
</evidence>